<feature type="region of interest" description="Disordered" evidence="1">
    <location>
        <begin position="1"/>
        <end position="29"/>
    </location>
</feature>
<dbReference type="Gene3D" id="3.40.50.150">
    <property type="entry name" value="Vaccinia Virus protein VP39"/>
    <property type="match status" value="1"/>
</dbReference>
<gene>
    <name evidence="3" type="ORF">G3446_23700</name>
</gene>
<accession>A0A6M0K6I6</accession>
<comment type="caution">
    <text evidence="3">The sequence shown here is derived from an EMBL/GenBank/DDBJ whole genome shotgun (WGS) entry which is preliminary data.</text>
</comment>
<keyword evidence="2" id="KW-0812">Transmembrane</keyword>
<dbReference type="Proteomes" id="UP000483379">
    <property type="component" value="Unassembled WGS sequence"/>
</dbReference>
<dbReference type="InterPro" id="IPR029063">
    <property type="entry name" value="SAM-dependent_MTases_sf"/>
</dbReference>
<dbReference type="GO" id="GO:0032259">
    <property type="term" value="P:methylation"/>
    <property type="evidence" value="ECO:0007669"/>
    <property type="project" value="UniProtKB-KW"/>
</dbReference>
<protein>
    <submittedName>
        <fullName evidence="3">Class I SAM-dependent methyltransferase</fullName>
    </submittedName>
</protein>
<name>A0A6M0K6I6_9GAMM</name>
<evidence type="ECO:0000256" key="1">
    <source>
        <dbReference type="SAM" id="MobiDB-lite"/>
    </source>
</evidence>
<dbReference type="Pfam" id="PF13489">
    <property type="entry name" value="Methyltransf_23"/>
    <property type="match status" value="1"/>
</dbReference>
<organism evidence="3 4">
    <name type="scientific">Thiorhodococcus minor</name>
    <dbReference type="NCBI Taxonomy" id="57489"/>
    <lineage>
        <taxon>Bacteria</taxon>
        <taxon>Pseudomonadati</taxon>
        <taxon>Pseudomonadota</taxon>
        <taxon>Gammaproteobacteria</taxon>
        <taxon>Chromatiales</taxon>
        <taxon>Chromatiaceae</taxon>
        <taxon>Thiorhodococcus</taxon>
    </lineage>
</organism>
<sequence length="257" mass="28785">MDLMRAGSSTSQAHPAPPPSDPRWGSEDRPRKAEAIWQTLLHFRGPEIGDGVWLDVGCGSGGIAAALAPRVHRIIGLDPEPWERWPMWMEAHPNLTFLEGSYDSIPARVPAESVDVVVCNQVYEHVPDPVGLIAFIHRTLKPGGVCYFAGPNLLFPIEPHVFWPFVHWLPRRLAVSLMQRMGSSAVLDADSTHYWRLLSWTRPFDVTNAVPQILRDPTNYGRRGPVWRLLSRIPTALLASLTPLSPGFVFVLKKRAR</sequence>
<dbReference type="GO" id="GO:0008168">
    <property type="term" value="F:methyltransferase activity"/>
    <property type="evidence" value="ECO:0007669"/>
    <property type="project" value="UniProtKB-KW"/>
</dbReference>
<evidence type="ECO:0000313" key="3">
    <source>
        <dbReference type="EMBL" id="NEV64834.1"/>
    </source>
</evidence>
<reference evidence="3 4" key="1">
    <citation type="submission" date="2020-02" db="EMBL/GenBank/DDBJ databases">
        <title>Genome sequences of Thiorhodococcus mannitoliphagus and Thiorhodococcus minor, purple sulfur photosynthetic bacteria in the gammaproteobacterial family, Chromatiaceae.</title>
        <authorList>
            <person name="Aviles F.A."/>
            <person name="Meyer T.E."/>
            <person name="Kyndt J.A."/>
        </authorList>
    </citation>
    <scope>NUCLEOTIDE SEQUENCE [LARGE SCALE GENOMIC DNA]</scope>
    <source>
        <strain evidence="3 4">DSM 11518</strain>
    </source>
</reference>
<feature type="transmembrane region" description="Helical" evidence="2">
    <location>
        <begin position="233"/>
        <end position="252"/>
    </location>
</feature>
<dbReference type="PANTHER" id="PTHR43861">
    <property type="entry name" value="TRANS-ACONITATE 2-METHYLTRANSFERASE-RELATED"/>
    <property type="match status" value="1"/>
</dbReference>
<dbReference type="AlphaFoldDB" id="A0A6M0K6I6"/>
<evidence type="ECO:0000313" key="4">
    <source>
        <dbReference type="Proteomes" id="UP000483379"/>
    </source>
</evidence>
<keyword evidence="4" id="KW-1185">Reference proteome</keyword>
<dbReference type="EMBL" id="JAAIJQ010000115">
    <property type="protein sequence ID" value="NEV64834.1"/>
    <property type="molecule type" value="Genomic_DNA"/>
</dbReference>
<keyword evidence="3" id="KW-0489">Methyltransferase</keyword>
<keyword evidence="2" id="KW-0472">Membrane</keyword>
<dbReference type="CDD" id="cd02440">
    <property type="entry name" value="AdoMet_MTases"/>
    <property type="match status" value="1"/>
</dbReference>
<keyword evidence="3" id="KW-0808">Transferase</keyword>
<evidence type="ECO:0000256" key="2">
    <source>
        <dbReference type="SAM" id="Phobius"/>
    </source>
</evidence>
<proteinExistence type="predicted"/>
<keyword evidence="2" id="KW-1133">Transmembrane helix</keyword>
<dbReference type="SUPFAM" id="SSF53335">
    <property type="entry name" value="S-adenosyl-L-methionine-dependent methyltransferases"/>
    <property type="match status" value="1"/>
</dbReference>